<dbReference type="CDD" id="cd17574">
    <property type="entry name" value="REC_OmpR"/>
    <property type="match status" value="1"/>
</dbReference>
<evidence type="ECO:0000259" key="9">
    <source>
        <dbReference type="PROSITE" id="PS51755"/>
    </source>
</evidence>
<dbReference type="InterPro" id="IPR039420">
    <property type="entry name" value="WalR-like"/>
</dbReference>
<dbReference type="InterPro" id="IPR001789">
    <property type="entry name" value="Sig_transdc_resp-reg_receiver"/>
</dbReference>
<evidence type="ECO:0000256" key="4">
    <source>
        <dbReference type="ARBA" id="ARBA00023125"/>
    </source>
</evidence>
<dbReference type="RefSeq" id="WP_092266194.1">
    <property type="nucleotide sequence ID" value="NZ_BJOE01000011.1"/>
</dbReference>
<dbReference type="GO" id="GO:0000156">
    <property type="term" value="F:phosphorelay response regulator activity"/>
    <property type="evidence" value="ECO:0007669"/>
    <property type="project" value="TreeGrafter"/>
</dbReference>
<evidence type="ECO:0000256" key="7">
    <source>
        <dbReference type="PROSITE-ProRule" id="PRU01091"/>
    </source>
</evidence>
<dbReference type="AlphaFoldDB" id="A0A1I3LGM3"/>
<organism evidence="10 11">
    <name type="scientific">Brevibacillus centrosporus</name>
    <dbReference type="NCBI Taxonomy" id="54910"/>
    <lineage>
        <taxon>Bacteria</taxon>
        <taxon>Bacillati</taxon>
        <taxon>Bacillota</taxon>
        <taxon>Bacilli</taxon>
        <taxon>Bacillales</taxon>
        <taxon>Paenibacillaceae</taxon>
        <taxon>Brevibacillus</taxon>
    </lineage>
</organism>
<evidence type="ECO:0000256" key="6">
    <source>
        <dbReference type="PROSITE-ProRule" id="PRU00169"/>
    </source>
</evidence>
<dbReference type="InterPro" id="IPR011006">
    <property type="entry name" value="CheY-like_superfamily"/>
</dbReference>
<dbReference type="PANTHER" id="PTHR48111">
    <property type="entry name" value="REGULATOR OF RPOS"/>
    <property type="match status" value="1"/>
</dbReference>
<dbReference type="SMART" id="SM00862">
    <property type="entry name" value="Trans_reg_C"/>
    <property type="match status" value="1"/>
</dbReference>
<dbReference type="PROSITE" id="PS51755">
    <property type="entry name" value="OMPR_PHOB"/>
    <property type="match status" value="1"/>
</dbReference>
<keyword evidence="1 6" id="KW-0597">Phosphoprotein</keyword>
<evidence type="ECO:0000259" key="8">
    <source>
        <dbReference type="PROSITE" id="PS50110"/>
    </source>
</evidence>
<keyword evidence="2" id="KW-0902">Two-component regulatory system</keyword>
<feature type="domain" description="OmpR/PhoB-type" evidence="9">
    <location>
        <begin position="126"/>
        <end position="225"/>
    </location>
</feature>
<dbReference type="Pfam" id="PF00486">
    <property type="entry name" value="Trans_reg_C"/>
    <property type="match status" value="1"/>
</dbReference>
<name>A0A1I3LGM3_9BACL</name>
<dbReference type="EMBL" id="FORT01000001">
    <property type="protein sequence ID" value="SFI83903.1"/>
    <property type="molecule type" value="Genomic_DNA"/>
</dbReference>
<reference evidence="11" key="1">
    <citation type="submission" date="2016-10" db="EMBL/GenBank/DDBJ databases">
        <authorList>
            <person name="Varghese N."/>
            <person name="Submissions S."/>
        </authorList>
    </citation>
    <scope>NUCLEOTIDE SEQUENCE [LARGE SCALE GENOMIC DNA]</scope>
    <source>
        <strain evidence="11">OK042</strain>
    </source>
</reference>
<dbReference type="Gene3D" id="6.10.250.690">
    <property type="match status" value="1"/>
</dbReference>
<evidence type="ECO:0000256" key="5">
    <source>
        <dbReference type="ARBA" id="ARBA00023163"/>
    </source>
</evidence>
<proteinExistence type="predicted"/>
<protein>
    <submittedName>
        <fullName evidence="10">DNA-binding response regulator, OmpR family, contains REC and winged-helix (WHTH) domain</fullName>
    </submittedName>
</protein>
<feature type="modified residue" description="4-aspartylphosphate" evidence="6">
    <location>
        <position position="52"/>
    </location>
</feature>
<keyword evidence="3" id="KW-0805">Transcription regulation</keyword>
<evidence type="ECO:0000256" key="3">
    <source>
        <dbReference type="ARBA" id="ARBA00023015"/>
    </source>
</evidence>
<evidence type="ECO:0000313" key="11">
    <source>
        <dbReference type="Proteomes" id="UP000198915"/>
    </source>
</evidence>
<dbReference type="InterPro" id="IPR001867">
    <property type="entry name" value="OmpR/PhoB-type_DNA-bd"/>
</dbReference>
<keyword evidence="5" id="KW-0804">Transcription</keyword>
<evidence type="ECO:0000313" key="10">
    <source>
        <dbReference type="EMBL" id="SFI83903.1"/>
    </source>
</evidence>
<dbReference type="Gene3D" id="1.10.10.10">
    <property type="entry name" value="Winged helix-like DNA-binding domain superfamily/Winged helix DNA-binding domain"/>
    <property type="match status" value="1"/>
</dbReference>
<accession>A0A1I3LGM3</accession>
<gene>
    <name evidence="10" type="ORF">SAMN05518846_101309</name>
</gene>
<dbReference type="SMART" id="SM00448">
    <property type="entry name" value="REC"/>
    <property type="match status" value="1"/>
</dbReference>
<dbReference type="GO" id="GO:0006355">
    <property type="term" value="P:regulation of DNA-templated transcription"/>
    <property type="evidence" value="ECO:0007669"/>
    <property type="project" value="InterPro"/>
</dbReference>
<dbReference type="GO" id="GO:0005829">
    <property type="term" value="C:cytosol"/>
    <property type="evidence" value="ECO:0007669"/>
    <property type="project" value="TreeGrafter"/>
</dbReference>
<evidence type="ECO:0000256" key="2">
    <source>
        <dbReference type="ARBA" id="ARBA00023012"/>
    </source>
</evidence>
<dbReference type="SUPFAM" id="SSF52172">
    <property type="entry name" value="CheY-like"/>
    <property type="match status" value="1"/>
</dbReference>
<feature type="domain" description="Response regulatory" evidence="8">
    <location>
        <begin position="3"/>
        <end position="116"/>
    </location>
</feature>
<evidence type="ECO:0000256" key="1">
    <source>
        <dbReference type="ARBA" id="ARBA00022553"/>
    </source>
</evidence>
<dbReference type="FunFam" id="3.40.50.2300:FF:000001">
    <property type="entry name" value="DNA-binding response regulator PhoB"/>
    <property type="match status" value="1"/>
</dbReference>
<dbReference type="Pfam" id="PF00072">
    <property type="entry name" value="Response_reg"/>
    <property type="match status" value="1"/>
</dbReference>
<keyword evidence="4 7" id="KW-0238">DNA-binding</keyword>
<dbReference type="STRING" id="1884381.SAMN05518846_101309"/>
<dbReference type="Proteomes" id="UP000198915">
    <property type="component" value="Unassembled WGS sequence"/>
</dbReference>
<dbReference type="GO" id="GO:0032993">
    <property type="term" value="C:protein-DNA complex"/>
    <property type="evidence" value="ECO:0007669"/>
    <property type="project" value="TreeGrafter"/>
</dbReference>
<dbReference type="Gene3D" id="3.40.50.2300">
    <property type="match status" value="1"/>
</dbReference>
<dbReference type="GO" id="GO:0000976">
    <property type="term" value="F:transcription cis-regulatory region binding"/>
    <property type="evidence" value="ECO:0007669"/>
    <property type="project" value="TreeGrafter"/>
</dbReference>
<dbReference type="PROSITE" id="PS50110">
    <property type="entry name" value="RESPONSE_REGULATORY"/>
    <property type="match status" value="1"/>
</dbReference>
<sequence length="231" mass="26484">MKNILLVEDELVISRVLKAYLQKAGYQVWQAVDGLEATQLFDEKKPDLVLLDVMLPERNGWEILQYIREKSACPVIMITALGQTDQKLMGLNEGADDYITKPFVAEEVVARVNAVLRRSAILIKDQETRIYGSLKINFQSHNVTLHGLEVVFHPRDLSLLLFLAQNPNQTFTRDQLIDQVWGMDYGGSDRAVDLAIKRIRKTLENWPSFEGEIKTLRGVGYQFCVYQKQKQ</sequence>
<dbReference type="InterPro" id="IPR036388">
    <property type="entry name" value="WH-like_DNA-bd_sf"/>
</dbReference>
<dbReference type="PANTHER" id="PTHR48111:SF1">
    <property type="entry name" value="TWO-COMPONENT RESPONSE REGULATOR ORR33"/>
    <property type="match status" value="1"/>
</dbReference>
<dbReference type="CDD" id="cd00383">
    <property type="entry name" value="trans_reg_C"/>
    <property type="match status" value="1"/>
</dbReference>
<keyword evidence="11" id="KW-1185">Reference proteome</keyword>
<feature type="DNA-binding region" description="OmpR/PhoB-type" evidence="7">
    <location>
        <begin position="126"/>
        <end position="225"/>
    </location>
</feature>